<dbReference type="RefSeq" id="WP_019596585.1">
    <property type="nucleotide sequence ID" value="NZ_FNQC01000002.1"/>
</dbReference>
<name>A0A1H3LS66_9BACT</name>
<keyword evidence="2" id="KW-0732">Signal</keyword>
<dbReference type="PANTHER" id="PTHR47572:SF4">
    <property type="entry name" value="LACTONASE DRP35"/>
    <property type="match status" value="1"/>
</dbReference>
<feature type="domain" description="SMP-30/Gluconolactonase/LRE-like region" evidence="3">
    <location>
        <begin position="61"/>
        <end position="330"/>
    </location>
</feature>
<dbReference type="Proteomes" id="UP000199663">
    <property type="component" value="Unassembled WGS sequence"/>
</dbReference>
<dbReference type="Gene3D" id="2.120.10.30">
    <property type="entry name" value="TolB, C-terminal domain"/>
    <property type="match status" value="1"/>
</dbReference>
<dbReference type="Pfam" id="PF08450">
    <property type="entry name" value="SGL"/>
    <property type="match status" value="1"/>
</dbReference>
<keyword evidence="1" id="KW-0378">Hydrolase</keyword>
<reference evidence="4 5" key="1">
    <citation type="submission" date="2016-10" db="EMBL/GenBank/DDBJ databases">
        <authorList>
            <person name="Varghese N."/>
            <person name="Submissions S."/>
        </authorList>
    </citation>
    <scope>NUCLEOTIDE SEQUENCE [LARGE SCALE GENOMIC DNA]</scope>
    <source>
        <strain evidence="4 5">DSM 17997</strain>
    </source>
</reference>
<feature type="signal peptide" evidence="2">
    <location>
        <begin position="1"/>
        <end position="22"/>
    </location>
</feature>
<dbReference type="InterPro" id="IPR013658">
    <property type="entry name" value="SGL"/>
</dbReference>
<evidence type="ECO:0000256" key="1">
    <source>
        <dbReference type="ARBA" id="ARBA00022801"/>
    </source>
</evidence>
<dbReference type="PANTHER" id="PTHR47572">
    <property type="entry name" value="LIPOPROTEIN-RELATED"/>
    <property type="match status" value="1"/>
</dbReference>
<dbReference type="InterPro" id="IPR011042">
    <property type="entry name" value="6-blade_b-propeller_TolB-like"/>
</dbReference>
<protein>
    <submittedName>
        <fullName evidence="4">Gluconolactonase</fullName>
    </submittedName>
</protein>
<keyword evidence="5" id="KW-1185">Reference proteome</keyword>
<gene>
    <name evidence="4" type="ORF">SAMN05444412_102183</name>
</gene>
<evidence type="ECO:0000259" key="3">
    <source>
        <dbReference type="Pfam" id="PF08450"/>
    </source>
</evidence>
<evidence type="ECO:0000313" key="4">
    <source>
        <dbReference type="EMBL" id="SDY67221.1"/>
    </source>
</evidence>
<dbReference type="PROSITE" id="PS51257">
    <property type="entry name" value="PROKAR_LIPOPROTEIN"/>
    <property type="match status" value="1"/>
</dbReference>
<feature type="chain" id="PRO_5045349514" evidence="2">
    <location>
        <begin position="23"/>
        <end position="340"/>
    </location>
</feature>
<dbReference type="EMBL" id="FNQC01000002">
    <property type="protein sequence ID" value="SDY67221.1"/>
    <property type="molecule type" value="Genomic_DNA"/>
</dbReference>
<dbReference type="InterPro" id="IPR051262">
    <property type="entry name" value="SMP-30/CGR1_Lactonase"/>
</dbReference>
<organism evidence="4 5">
    <name type="scientific">Rhodonellum ikkaensis</name>
    <dbReference type="NCBI Taxonomy" id="336829"/>
    <lineage>
        <taxon>Bacteria</taxon>
        <taxon>Pseudomonadati</taxon>
        <taxon>Bacteroidota</taxon>
        <taxon>Cytophagia</taxon>
        <taxon>Cytophagales</taxon>
        <taxon>Cytophagaceae</taxon>
        <taxon>Rhodonellum</taxon>
    </lineage>
</organism>
<evidence type="ECO:0000313" key="5">
    <source>
        <dbReference type="Proteomes" id="UP000199663"/>
    </source>
</evidence>
<comment type="caution">
    <text evidence="4">The sequence shown here is derived from an EMBL/GenBank/DDBJ whole genome shotgun (WGS) entry which is preliminary data.</text>
</comment>
<dbReference type="SUPFAM" id="SSF63829">
    <property type="entry name" value="Calcium-dependent phosphotriesterase"/>
    <property type="match status" value="1"/>
</dbReference>
<accession>A0A1H3LS66</accession>
<sequence length="340" mass="37107">MKNPKSFPLLLFLIFGVTSCQTAPSENKTKDNAFIEILDNEALALIDPEAEIEVICSGFDWTEGPLWLEEQQILLFSDIPPNTLYQIGEDGEPKVFLKPSGYTGTTPRGGEVGSNGLIMDPEGALVLFQHGDRRVAKMRGSITQPVPEFTTLADNYQGKRLNSPNDGVFDKAGNLYFTDPPYGLEGNVDDPARELDFQGVYCLKTNGELVLIDSLNSRPNGIAFSPDETRLLVANSDPKHAVWYQYDVVSPGELTNKRLFFDSTDLVGKEGQKGLPDGMKMHPSGILFASGPGGILVFNPSGKPIARIFTGEATSNCAFSADKKTLFMTADGYVLRVGLR</sequence>
<proteinExistence type="predicted"/>
<evidence type="ECO:0000256" key="2">
    <source>
        <dbReference type="SAM" id="SignalP"/>
    </source>
</evidence>